<evidence type="ECO:0000259" key="13">
    <source>
        <dbReference type="PROSITE" id="PS51285"/>
    </source>
</evidence>
<evidence type="ECO:0000256" key="7">
    <source>
        <dbReference type="ARBA" id="ARBA00022840"/>
    </source>
</evidence>
<dbReference type="InterPro" id="IPR000719">
    <property type="entry name" value="Prot_kinase_dom"/>
</dbReference>
<keyword evidence="15" id="KW-1185">Reference proteome</keyword>
<dbReference type="InterPro" id="IPR050839">
    <property type="entry name" value="Rho-assoc_Ser/Thr_Kinase"/>
</dbReference>
<dbReference type="InterPro" id="IPR017441">
    <property type="entry name" value="Protein_kinase_ATP_BS"/>
</dbReference>
<dbReference type="PANTHER" id="PTHR22988:SF76">
    <property type="entry name" value="CHROMOSOME UNDETERMINED SCAFFOLD_135, WHOLE GENOME SHOTGUN SEQUENCE"/>
    <property type="match status" value="1"/>
</dbReference>
<evidence type="ECO:0000256" key="5">
    <source>
        <dbReference type="ARBA" id="ARBA00022741"/>
    </source>
</evidence>
<feature type="compositionally biased region" description="Acidic residues" evidence="11">
    <location>
        <begin position="11"/>
        <end position="28"/>
    </location>
</feature>
<evidence type="ECO:0000259" key="12">
    <source>
        <dbReference type="PROSITE" id="PS50011"/>
    </source>
</evidence>
<gene>
    <name evidence="14" type="ORF">LLUT_LOCUS8028</name>
</gene>
<dbReference type="InterPro" id="IPR059233">
    <property type="entry name" value="MobB_NdrA/B/Cbk1"/>
</dbReference>
<keyword evidence="6" id="KW-0418">Kinase</keyword>
<evidence type="ECO:0000313" key="15">
    <source>
        <dbReference type="Proteomes" id="UP001497480"/>
    </source>
</evidence>
<dbReference type="Pfam" id="PF00069">
    <property type="entry name" value="Pkinase"/>
    <property type="match status" value="2"/>
</dbReference>
<accession>A0AAV1WD62</accession>
<dbReference type="Gene3D" id="1.10.510.10">
    <property type="entry name" value="Transferase(Phosphotransferase) domain 1"/>
    <property type="match status" value="2"/>
</dbReference>
<protein>
    <recommendedName>
        <fullName evidence="1">non-specific serine/threonine protein kinase</fullName>
        <ecNumber evidence="1">2.7.11.1</ecNumber>
    </recommendedName>
</protein>
<sequence>MEMENGVKKEEEDDEHALECEEDEEDEVSSMTMERVAAAKKFIENHYKSEKKLLHERKQRRSVLEEKLASSHAPEEEQMDLLKDLERKETEYIRLKRHKICADDFDLLTIIGRGAFGEVTLCREKKSGNIYAMKKLKKSEMLRRGQVEHVRAERNLLAEVASDCIVKLDIKPDNLLLDQNGHMKLSDFGLCKPLDYVTLSSINENEFLDDENLNDTMVVRNGRRWESPQEQLQHWQMNRRKLAFSTVGTPDYIAPEVLLKRGYGVECDWWSLGAIMYEMLVGYPPFYADDPLTTCRKIVYWKNHLTFPEEARLTPEAKNLICRLLCDAEHRLGTRGADEIKAHPWFKDVAWDKLYEVDAAFKPQVNGELDTQNFMKFDEARYDS</sequence>
<dbReference type="Proteomes" id="UP001497480">
    <property type="component" value="Unassembled WGS sequence"/>
</dbReference>
<reference evidence="14 15" key="1">
    <citation type="submission" date="2024-03" db="EMBL/GenBank/DDBJ databases">
        <authorList>
            <person name="Martinez-Hernandez J."/>
        </authorList>
    </citation>
    <scope>NUCLEOTIDE SEQUENCE [LARGE SCALE GENOMIC DNA]</scope>
</reference>
<dbReference type="GO" id="GO:0005524">
    <property type="term" value="F:ATP binding"/>
    <property type="evidence" value="ECO:0007669"/>
    <property type="project" value="UniProtKB-UniRule"/>
</dbReference>
<dbReference type="AlphaFoldDB" id="A0AAV1WD62"/>
<evidence type="ECO:0000256" key="3">
    <source>
        <dbReference type="ARBA" id="ARBA00022553"/>
    </source>
</evidence>
<dbReference type="InterPro" id="IPR011009">
    <property type="entry name" value="Kinase-like_dom_sf"/>
</dbReference>
<evidence type="ECO:0000256" key="6">
    <source>
        <dbReference type="ARBA" id="ARBA00022777"/>
    </source>
</evidence>
<dbReference type="EMBL" id="CAXHTB010000005">
    <property type="protein sequence ID" value="CAL0306968.1"/>
    <property type="molecule type" value="Genomic_DNA"/>
</dbReference>
<feature type="domain" description="AGC-kinase C-terminal" evidence="13">
    <location>
        <begin position="347"/>
        <end position="384"/>
    </location>
</feature>
<name>A0AAV1WD62_LUPLU</name>
<evidence type="ECO:0000256" key="1">
    <source>
        <dbReference type="ARBA" id="ARBA00012513"/>
    </source>
</evidence>
<dbReference type="FunFam" id="1.10.510.10:FF:000106">
    <property type="entry name" value="Non-specific serine/threonine protein kinase"/>
    <property type="match status" value="1"/>
</dbReference>
<dbReference type="SUPFAM" id="SSF56112">
    <property type="entry name" value="Protein kinase-like (PK-like)"/>
    <property type="match status" value="1"/>
</dbReference>
<feature type="compositionally biased region" description="Basic and acidic residues" evidence="11">
    <location>
        <begin position="1"/>
        <end position="10"/>
    </location>
</feature>
<dbReference type="Gene3D" id="3.30.200.20">
    <property type="entry name" value="Phosphorylase Kinase, domain 1"/>
    <property type="match status" value="1"/>
</dbReference>
<keyword evidence="2" id="KW-0723">Serine/threonine-protein kinase</keyword>
<dbReference type="PROSITE" id="PS51285">
    <property type="entry name" value="AGC_KINASE_CTER"/>
    <property type="match status" value="1"/>
</dbReference>
<evidence type="ECO:0000256" key="4">
    <source>
        <dbReference type="ARBA" id="ARBA00022679"/>
    </source>
</evidence>
<evidence type="ECO:0000313" key="14">
    <source>
        <dbReference type="EMBL" id="CAL0306968.1"/>
    </source>
</evidence>
<dbReference type="FunFam" id="3.30.200.20:FF:000063">
    <property type="entry name" value="Non-specific serine/threonine protein kinase"/>
    <property type="match status" value="1"/>
</dbReference>
<dbReference type="PROSITE" id="PS50011">
    <property type="entry name" value="PROTEIN_KINASE_DOM"/>
    <property type="match status" value="1"/>
</dbReference>
<dbReference type="InterPro" id="IPR000961">
    <property type="entry name" value="AGC-kinase_C"/>
</dbReference>
<dbReference type="PROSITE" id="PS00107">
    <property type="entry name" value="PROTEIN_KINASE_ATP"/>
    <property type="match status" value="1"/>
</dbReference>
<comment type="catalytic activity">
    <reaction evidence="8">
        <text>L-threonyl-[protein] + ATP = O-phospho-L-threonyl-[protein] + ADP + H(+)</text>
        <dbReference type="Rhea" id="RHEA:46608"/>
        <dbReference type="Rhea" id="RHEA-COMP:11060"/>
        <dbReference type="Rhea" id="RHEA-COMP:11605"/>
        <dbReference type="ChEBI" id="CHEBI:15378"/>
        <dbReference type="ChEBI" id="CHEBI:30013"/>
        <dbReference type="ChEBI" id="CHEBI:30616"/>
        <dbReference type="ChEBI" id="CHEBI:61977"/>
        <dbReference type="ChEBI" id="CHEBI:456216"/>
        <dbReference type="EC" id="2.7.11.1"/>
    </reaction>
</comment>
<evidence type="ECO:0000256" key="9">
    <source>
        <dbReference type="ARBA" id="ARBA00048679"/>
    </source>
</evidence>
<feature type="domain" description="Protein kinase" evidence="12">
    <location>
        <begin position="1"/>
        <end position="346"/>
    </location>
</feature>
<keyword evidence="3" id="KW-0597">Phosphoprotein</keyword>
<dbReference type="GO" id="GO:0004674">
    <property type="term" value="F:protein serine/threonine kinase activity"/>
    <property type="evidence" value="ECO:0007669"/>
    <property type="project" value="UniProtKB-KW"/>
</dbReference>
<evidence type="ECO:0000256" key="10">
    <source>
        <dbReference type="PROSITE-ProRule" id="PRU10141"/>
    </source>
</evidence>
<proteinExistence type="predicted"/>
<dbReference type="CDD" id="cd21742">
    <property type="entry name" value="MobB_NDR_LATS-like"/>
    <property type="match status" value="1"/>
</dbReference>
<feature type="region of interest" description="Disordered" evidence="11">
    <location>
        <begin position="1"/>
        <end position="32"/>
    </location>
</feature>
<dbReference type="SMART" id="SM00220">
    <property type="entry name" value="S_TKc"/>
    <property type="match status" value="1"/>
</dbReference>
<evidence type="ECO:0000256" key="11">
    <source>
        <dbReference type="SAM" id="MobiDB-lite"/>
    </source>
</evidence>
<keyword evidence="4" id="KW-0808">Transferase</keyword>
<evidence type="ECO:0000256" key="2">
    <source>
        <dbReference type="ARBA" id="ARBA00022527"/>
    </source>
</evidence>
<organism evidence="14 15">
    <name type="scientific">Lupinus luteus</name>
    <name type="common">European yellow lupine</name>
    <dbReference type="NCBI Taxonomy" id="3873"/>
    <lineage>
        <taxon>Eukaryota</taxon>
        <taxon>Viridiplantae</taxon>
        <taxon>Streptophyta</taxon>
        <taxon>Embryophyta</taxon>
        <taxon>Tracheophyta</taxon>
        <taxon>Spermatophyta</taxon>
        <taxon>Magnoliopsida</taxon>
        <taxon>eudicotyledons</taxon>
        <taxon>Gunneridae</taxon>
        <taxon>Pentapetalae</taxon>
        <taxon>rosids</taxon>
        <taxon>fabids</taxon>
        <taxon>Fabales</taxon>
        <taxon>Fabaceae</taxon>
        <taxon>Papilionoideae</taxon>
        <taxon>50 kb inversion clade</taxon>
        <taxon>genistoids sensu lato</taxon>
        <taxon>core genistoids</taxon>
        <taxon>Genisteae</taxon>
        <taxon>Lupinus</taxon>
    </lineage>
</organism>
<keyword evidence="7 10" id="KW-0067">ATP-binding</keyword>
<evidence type="ECO:0000256" key="8">
    <source>
        <dbReference type="ARBA" id="ARBA00047899"/>
    </source>
</evidence>
<feature type="binding site" evidence="10">
    <location>
        <position position="134"/>
    </location>
    <ligand>
        <name>ATP</name>
        <dbReference type="ChEBI" id="CHEBI:30616"/>
    </ligand>
</feature>
<dbReference type="PANTHER" id="PTHR22988">
    <property type="entry name" value="MYOTONIC DYSTROPHY S/T KINASE-RELATED"/>
    <property type="match status" value="1"/>
</dbReference>
<comment type="caution">
    <text evidence="14">The sequence shown here is derived from an EMBL/GenBank/DDBJ whole genome shotgun (WGS) entry which is preliminary data.</text>
</comment>
<dbReference type="EC" id="2.7.11.1" evidence="1"/>
<keyword evidence="5 10" id="KW-0547">Nucleotide-binding</keyword>
<comment type="catalytic activity">
    <reaction evidence="9">
        <text>L-seryl-[protein] + ATP = O-phospho-L-seryl-[protein] + ADP + H(+)</text>
        <dbReference type="Rhea" id="RHEA:17989"/>
        <dbReference type="Rhea" id="RHEA-COMP:9863"/>
        <dbReference type="Rhea" id="RHEA-COMP:11604"/>
        <dbReference type="ChEBI" id="CHEBI:15378"/>
        <dbReference type="ChEBI" id="CHEBI:29999"/>
        <dbReference type="ChEBI" id="CHEBI:30616"/>
        <dbReference type="ChEBI" id="CHEBI:83421"/>
        <dbReference type="ChEBI" id="CHEBI:456216"/>
        <dbReference type="EC" id="2.7.11.1"/>
    </reaction>
</comment>